<dbReference type="PANTHER" id="PTHR21257">
    <property type="entry name" value="DELTA(14)-STEROL REDUCTASE"/>
    <property type="match status" value="1"/>
</dbReference>
<evidence type="ECO:0000256" key="12">
    <source>
        <dbReference type="ARBA" id="ARBA00023166"/>
    </source>
</evidence>
<comment type="similarity">
    <text evidence="2">Belongs to the ERG4/ERG24 family.</text>
</comment>
<dbReference type="GO" id="GO:0046165">
    <property type="term" value="P:alcohol biosynthetic process"/>
    <property type="evidence" value="ECO:0007669"/>
    <property type="project" value="UniProtKB-ARBA"/>
</dbReference>
<evidence type="ECO:0000256" key="11">
    <source>
        <dbReference type="ARBA" id="ARBA00023136"/>
    </source>
</evidence>
<dbReference type="STRING" id="667725.A0A0L0FX77"/>
<keyword evidence="3" id="KW-0444">Lipid biosynthesis</keyword>
<evidence type="ECO:0000256" key="18">
    <source>
        <dbReference type="ARBA" id="ARBA00083315"/>
    </source>
</evidence>
<dbReference type="EMBL" id="KQ242033">
    <property type="protein sequence ID" value="KNC81445.1"/>
    <property type="molecule type" value="Genomic_DNA"/>
</dbReference>
<dbReference type="Proteomes" id="UP000054560">
    <property type="component" value="Unassembled WGS sequence"/>
</dbReference>
<comment type="catalytic activity">
    <reaction evidence="14">
        <text>4,4-dimethyl-5alpha-cholesta-8,24-dien-3beta-ol + NADP(+) = 4,4-dimethyl-5alpha-cholesta-8,14,24-trien-3beta-ol + NADPH + H(+)</text>
        <dbReference type="Rhea" id="RHEA:18561"/>
        <dbReference type="ChEBI" id="CHEBI:15378"/>
        <dbReference type="ChEBI" id="CHEBI:17813"/>
        <dbReference type="ChEBI" id="CHEBI:18364"/>
        <dbReference type="ChEBI" id="CHEBI:57783"/>
        <dbReference type="ChEBI" id="CHEBI:58349"/>
        <dbReference type="EC" id="1.3.1.70"/>
    </reaction>
    <physiologicalReaction direction="right-to-left" evidence="14">
        <dbReference type="Rhea" id="RHEA:18563"/>
    </physiologicalReaction>
</comment>
<protein>
    <recommendedName>
        <fullName evidence="16">Delta(14)-sterol reductase ERG24</fullName>
    </recommendedName>
    <alternativeName>
        <fullName evidence="18">C-14 sterol reductase ERG24</fullName>
    </alternativeName>
    <alternativeName>
        <fullName evidence="17">Sterol C14-reductase ERG24</fullName>
    </alternativeName>
</protein>
<keyword evidence="4 19" id="KW-0812">Transmembrane</keyword>
<evidence type="ECO:0000256" key="9">
    <source>
        <dbReference type="ARBA" id="ARBA00023011"/>
    </source>
</evidence>
<keyword evidence="7 19" id="KW-1133">Transmembrane helix</keyword>
<evidence type="ECO:0000256" key="1">
    <source>
        <dbReference type="ARBA" id="ARBA00004141"/>
    </source>
</evidence>
<keyword evidence="12" id="KW-1207">Sterol metabolism</keyword>
<evidence type="ECO:0000256" key="4">
    <source>
        <dbReference type="ARBA" id="ARBA00022692"/>
    </source>
</evidence>
<evidence type="ECO:0000256" key="7">
    <source>
        <dbReference type="ARBA" id="ARBA00022989"/>
    </source>
</evidence>
<dbReference type="InterPro" id="IPR018083">
    <property type="entry name" value="Sterol_reductase_CS"/>
</dbReference>
<dbReference type="Pfam" id="PF01222">
    <property type="entry name" value="ERG4_ERG24"/>
    <property type="match status" value="1"/>
</dbReference>
<proteinExistence type="inferred from homology"/>
<keyword evidence="9" id="KW-0756">Sterol biosynthesis</keyword>
<dbReference type="GO" id="GO:1902652">
    <property type="term" value="P:secondary alcohol metabolic process"/>
    <property type="evidence" value="ECO:0007669"/>
    <property type="project" value="UniProtKB-ARBA"/>
</dbReference>
<dbReference type="eggNOG" id="KOG1435">
    <property type="taxonomic scope" value="Eukaryota"/>
</dbReference>
<keyword evidence="10" id="KW-0443">Lipid metabolism</keyword>
<dbReference type="Gene3D" id="1.20.120.1630">
    <property type="match status" value="1"/>
</dbReference>
<dbReference type="GO" id="GO:0050613">
    <property type="term" value="F:Delta14-sterol reductase activity"/>
    <property type="evidence" value="ECO:0007669"/>
    <property type="project" value="UniProtKB-EC"/>
</dbReference>
<organism evidence="20 21">
    <name type="scientific">Sphaeroforma arctica JP610</name>
    <dbReference type="NCBI Taxonomy" id="667725"/>
    <lineage>
        <taxon>Eukaryota</taxon>
        <taxon>Ichthyosporea</taxon>
        <taxon>Ichthyophonida</taxon>
        <taxon>Sphaeroforma</taxon>
    </lineage>
</organism>
<dbReference type="FunFam" id="1.20.120.1630:FF:000009">
    <property type="entry name" value="C-14 sterol reductase"/>
    <property type="match status" value="1"/>
</dbReference>
<sequence length="429" mass="48501">MGVEMKHNTLPPTDPKDFVFLGPIGTGFLVGFLPFIVVSLYALCPGETCMNVQELLFKDIPTLQWSDVYSPRAVQIFSSWMAFQTVLYIVLPGDLVKGVELRDGSRLEYRMNGFLAFCISLIGSMVAHQMGIINLAEAYDEYLPLACTAIAFSYLLSTYLYLTSFIGNRMLAEGGVSGNPFYDFFMGRELNPRIGDFDLKVFCELRPGLIGWCVLDLAMAAKQVQLHGELSNSMALVNVFQIFYVLDSFWSEAALLTTMDVTEEGFGFMLAFGDLAWVPFTYTLQARYLVSHPQYLSVAAVVAIVALNAAGYAIFRLSNRQKNLFRNNPDDPAVAHIEYMKTDRGTRLMTSGWWGIARHINYFGDMLQGLAWCLPCGFGHQIPYFYAIYFTTLLIHRDLRDGDNCQKKYGKDWDKYCSLVKSRIIPYVY</sequence>
<feature type="transmembrane region" description="Helical" evidence="19">
    <location>
        <begin position="114"/>
        <end position="136"/>
    </location>
</feature>
<evidence type="ECO:0000256" key="19">
    <source>
        <dbReference type="SAM" id="Phobius"/>
    </source>
</evidence>
<keyword evidence="11 19" id="KW-0472">Membrane</keyword>
<keyword evidence="5" id="KW-0521">NADP</keyword>
<accession>A0A0L0FX77</accession>
<evidence type="ECO:0000313" key="20">
    <source>
        <dbReference type="EMBL" id="KNC81445.1"/>
    </source>
</evidence>
<reference evidence="20 21" key="1">
    <citation type="submission" date="2011-02" db="EMBL/GenBank/DDBJ databases">
        <title>The Genome Sequence of Sphaeroforma arctica JP610.</title>
        <authorList>
            <consortium name="The Broad Institute Genome Sequencing Platform"/>
            <person name="Russ C."/>
            <person name="Cuomo C."/>
            <person name="Young S.K."/>
            <person name="Zeng Q."/>
            <person name="Gargeya S."/>
            <person name="Alvarado L."/>
            <person name="Berlin A."/>
            <person name="Chapman S.B."/>
            <person name="Chen Z."/>
            <person name="Freedman E."/>
            <person name="Gellesch M."/>
            <person name="Goldberg J."/>
            <person name="Griggs A."/>
            <person name="Gujja S."/>
            <person name="Heilman E."/>
            <person name="Heiman D."/>
            <person name="Howarth C."/>
            <person name="Mehta T."/>
            <person name="Neiman D."/>
            <person name="Pearson M."/>
            <person name="Roberts A."/>
            <person name="Saif S."/>
            <person name="Shea T."/>
            <person name="Shenoy N."/>
            <person name="Sisk P."/>
            <person name="Stolte C."/>
            <person name="Sykes S."/>
            <person name="White J."/>
            <person name="Yandava C."/>
            <person name="Burger G."/>
            <person name="Gray M.W."/>
            <person name="Holland P.W.H."/>
            <person name="King N."/>
            <person name="Lang F.B.F."/>
            <person name="Roger A.J."/>
            <person name="Ruiz-Trillo I."/>
            <person name="Haas B."/>
            <person name="Nusbaum C."/>
            <person name="Birren B."/>
        </authorList>
    </citation>
    <scope>NUCLEOTIDE SEQUENCE [LARGE SCALE GENOMIC DNA]</scope>
    <source>
        <strain evidence="20 21">JP610</strain>
    </source>
</reference>
<evidence type="ECO:0000256" key="13">
    <source>
        <dbReference type="ARBA" id="ARBA00023221"/>
    </source>
</evidence>
<feature type="transmembrane region" description="Helical" evidence="19">
    <location>
        <begin position="20"/>
        <end position="43"/>
    </location>
</feature>
<feature type="transmembrane region" description="Helical" evidence="19">
    <location>
        <begin position="142"/>
        <end position="162"/>
    </location>
</feature>
<dbReference type="PROSITE" id="PS01017">
    <property type="entry name" value="STEROL_REDUCT_1"/>
    <property type="match status" value="1"/>
</dbReference>
<dbReference type="OrthoDB" id="5326588at2759"/>
<dbReference type="InterPro" id="IPR001171">
    <property type="entry name" value="ERG24_DHCR-like"/>
</dbReference>
<evidence type="ECO:0000256" key="14">
    <source>
        <dbReference type="ARBA" id="ARBA00052254"/>
    </source>
</evidence>
<name>A0A0L0FX77_9EUKA</name>
<dbReference type="GO" id="GO:0005789">
    <property type="term" value="C:endoplasmic reticulum membrane"/>
    <property type="evidence" value="ECO:0007669"/>
    <property type="project" value="TreeGrafter"/>
</dbReference>
<dbReference type="AlphaFoldDB" id="A0A0L0FX77"/>
<dbReference type="GO" id="GO:0016129">
    <property type="term" value="P:phytosteroid biosynthetic process"/>
    <property type="evidence" value="ECO:0007669"/>
    <property type="project" value="UniProtKB-ARBA"/>
</dbReference>
<feature type="transmembrane region" description="Helical" evidence="19">
    <location>
        <begin position="294"/>
        <end position="315"/>
    </location>
</feature>
<dbReference type="GO" id="GO:0016126">
    <property type="term" value="P:sterol biosynthetic process"/>
    <property type="evidence" value="ECO:0007669"/>
    <property type="project" value="UniProtKB-KW"/>
</dbReference>
<evidence type="ECO:0000256" key="5">
    <source>
        <dbReference type="ARBA" id="ARBA00022857"/>
    </source>
</evidence>
<evidence type="ECO:0000256" key="2">
    <source>
        <dbReference type="ARBA" id="ARBA00005402"/>
    </source>
</evidence>
<evidence type="ECO:0000256" key="6">
    <source>
        <dbReference type="ARBA" id="ARBA00022955"/>
    </source>
</evidence>
<dbReference type="RefSeq" id="XP_014155347.1">
    <property type="nucleotide sequence ID" value="XM_014299872.1"/>
</dbReference>
<gene>
    <name evidence="20" type="ORF">SARC_06234</name>
</gene>
<dbReference type="GeneID" id="25906738"/>
<dbReference type="PANTHER" id="PTHR21257:SF52">
    <property type="entry name" value="DELTA(14)-STEROL REDUCTASE TM7SF2"/>
    <property type="match status" value="1"/>
</dbReference>
<keyword evidence="6" id="KW-0752">Steroid biosynthesis</keyword>
<feature type="transmembrane region" description="Helical" evidence="19">
    <location>
        <begin position="265"/>
        <end position="282"/>
    </location>
</feature>
<comment type="subcellular location">
    <subcellularLocation>
        <location evidence="1">Membrane</location>
        <topology evidence="1">Multi-pass membrane protein</topology>
    </subcellularLocation>
</comment>
<keyword evidence="21" id="KW-1185">Reference proteome</keyword>
<evidence type="ECO:0000256" key="8">
    <source>
        <dbReference type="ARBA" id="ARBA00023002"/>
    </source>
</evidence>
<keyword evidence="8" id="KW-0560">Oxidoreductase</keyword>
<evidence type="ECO:0000256" key="10">
    <source>
        <dbReference type="ARBA" id="ARBA00023098"/>
    </source>
</evidence>
<keyword evidence="13" id="KW-0753">Steroid metabolism</keyword>
<evidence type="ECO:0000256" key="15">
    <source>
        <dbReference type="ARBA" id="ARBA00060638"/>
    </source>
</evidence>
<evidence type="ECO:0000256" key="16">
    <source>
        <dbReference type="ARBA" id="ARBA00074394"/>
    </source>
</evidence>
<comment type="pathway">
    <text evidence="15">Steroid biosynthesis; zymosterol biosynthesis; zymosterol from lanosterol: step 2/6.</text>
</comment>
<evidence type="ECO:0000256" key="17">
    <source>
        <dbReference type="ARBA" id="ARBA00077841"/>
    </source>
</evidence>
<evidence type="ECO:0000256" key="3">
    <source>
        <dbReference type="ARBA" id="ARBA00022516"/>
    </source>
</evidence>
<evidence type="ECO:0000313" key="21">
    <source>
        <dbReference type="Proteomes" id="UP000054560"/>
    </source>
</evidence>
<dbReference type="PROSITE" id="PS01018">
    <property type="entry name" value="STEROL_REDUCT_2"/>
    <property type="match status" value="1"/>
</dbReference>